<dbReference type="AlphaFoldDB" id="A0AAR5PIW0"/>
<evidence type="ECO:0000313" key="1">
    <source>
        <dbReference type="EnsemblMetazoa" id="XP_019760827.1"/>
    </source>
</evidence>
<accession>A0AAR5PIW0</accession>
<protein>
    <recommendedName>
        <fullName evidence="3">GIY-YIG domain-containing protein</fullName>
    </recommendedName>
</protein>
<proteinExistence type="predicted"/>
<sequence length="146" mass="16779">MEQDEIKWDLFGLWEARRRGEQYMSLKSGHGLYYVGEADSYIGRTGCLIHRRHCKNLVSAKAVCTKVIYMTLKLSARYNITVIQVSASTSSHSEDQIDSFYDNTTLAFKEKRAHFTILRGVFSAKMGPRTKETEISLENFELEGRN</sequence>
<evidence type="ECO:0000313" key="2">
    <source>
        <dbReference type="Proteomes" id="UP000019118"/>
    </source>
</evidence>
<dbReference type="KEGG" id="dpa:109538170"/>
<dbReference type="EnsemblMetazoa" id="XM_019905268.1">
    <property type="protein sequence ID" value="XP_019760827.1"/>
    <property type="gene ID" value="LOC109538170"/>
</dbReference>
<dbReference type="GeneID" id="109538170"/>
<evidence type="ECO:0008006" key="3">
    <source>
        <dbReference type="Google" id="ProtNLM"/>
    </source>
</evidence>
<keyword evidence="2" id="KW-1185">Reference proteome</keyword>
<reference evidence="2" key="1">
    <citation type="journal article" date="2013" name="Genome Biol.">
        <title>Draft genome of the mountain pine beetle, Dendroctonus ponderosae Hopkins, a major forest pest.</title>
        <authorList>
            <person name="Keeling C.I."/>
            <person name="Yuen M.M."/>
            <person name="Liao N.Y."/>
            <person name="Docking T.R."/>
            <person name="Chan S.K."/>
            <person name="Taylor G.A."/>
            <person name="Palmquist D.L."/>
            <person name="Jackman S.D."/>
            <person name="Nguyen A."/>
            <person name="Li M."/>
            <person name="Henderson H."/>
            <person name="Janes J.K."/>
            <person name="Zhao Y."/>
            <person name="Pandoh P."/>
            <person name="Moore R."/>
            <person name="Sperling F.A."/>
            <person name="Huber D.P."/>
            <person name="Birol I."/>
            <person name="Jones S.J."/>
            <person name="Bohlmann J."/>
        </authorList>
    </citation>
    <scope>NUCLEOTIDE SEQUENCE</scope>
</reference>
<dbReference type="Proteomes" id="UP000019118">
    <property type="component" value="Unassembled WGS sequence"/>
</dbReference>
<name>A0AAR5PIW0_DENPD</name>
<reference evidence="1" key="2">
    <citation type="submission" date="2024-08" db="UniProtKB">
        <authorList>
            <consortium name="EnsemblMetazoa"/>
        </authorList>
    </citation>
    <scope>IDENTIFICATION</scope>
</reference>
<organism evidence="1 2">
    <name type="scientific">Dendroctonus ponderosae</name>
    <name type="common">Mountain pine beetle</name>
    <dbReference type="NCBI Taxonomy" id="77166"/>
    <lineage>
        <taxon>Eukaryota</taxon>
        <taxon>Metazoa</taxon>
        <taxon>Ecdysozoa</taxon>
        <taxon>Arthropoda</taxon>
        <taxon>Hexapoda</taxon>
        <taxon>Insecta</taxon>
        <taxon>Pterygota</taxon>
        <taxon>Neoptera</taxon>
        <taxon>Endopterygota</taxon>
        <taxon>Coleoptera</taxon>
        <taxon>Polyphaga</taxon>
        <taxon>Cucujiformia</taxon>
        <taxon>Curculionidae</taxon>
        <taxon>Scolytinae</taxon>
        <taxon>Dendroctonus</taxon>
    </lineage>
</organism>
<dbReference type="RefSeq" id="XP_019760827.1">
    <property type="nucleotide sequence ID" value="XM_019905268.2"/>
</dbReference>